<dbReference type="EMBL" id="PDCK01000044">
    <property type="protein sequence ID" value="PRQ27537.1"/>
    <property type="molecule type" value="Genomic_DNA"/>
</dbReference>
<gene>
    <name evidence="1" type="ORF">RchiOBHm_Chr6g0306351</name>
</gene>
<keyword evidence="1" id="KW-0560">Oxidoreductase</keyword>
<dbReference type="GO" id="GO:0004616">
    <property type="term" value="F:phosphogluconate dehydrogenase (decarboxylating) activity"/>
    <property type="evidence" value="ECO:0007669"/>
    <property type="project" value="UniProtKB-EC"/>
</dbReference>
<dbReference type="Proteomes" id="UP000238479">
    <property type="component" value="Chromosome 6"/>
</dbReference>
<keyword evidence="2" id="KW-1185">Reference proteome</keyword>
<protein>
    <submittedName>
        <fullName evidence="1">Putative phosphogluconate dehydrogenase (NADP(+)-dependent, decarboxylating)</fullName>
        <ecNumber evidence="1">1.1.1.44</ecNumber>
    </submittedName>
</protein>
<dbReference type="STRING" id="74649.A0A2P6Q022"/>
<comment type="caution">
    <text evidence="1">The sequence shown here is derived from an EMBL/GenBank/DDBJ whole genome shotgun (WGS) entry which is preliminary data.</text>
</comment>
<reference evidence="1 2" key="1">
    <citation type="journal article" date="2018" name="Nat. Genet.">
        <title>The Rosa genome provides new insights in the design of modern roses.</title>
        <authorList>
            <person name="Bendahmane M."/>
        </authorList>
    </citation>
    <scope>NUCLEOTIDE SEQUENCE [LARGE SCALE GENOMIC DNA]</scope>
    <source>
        <strain evidence="2">cv. Old Blush</strain>
    </source>
</reference>
<name>A0A2P6Q022_ROSCH</name>
<dbReference type="AlphaFoldDB" id="A0A2P6Q022"/>
<sequence length="57" mass="6117">MEMVWRQAAWRRVVGLAVAAGFNTPVDRPGSFHTEWTKLAQKSSGVGALNCASSIGL</sequence>
<evidence type="ECO:0000313" key="1">
    <source>
        <dbReference type="EMBL" id="PRQ27537.1"/>
    </source>
</evidence>
<dbReference type="Gramene" id="PRQ27537">
    <property type="protein sequence ID" value="PRQ27537"/>
    <property type="gene ID" value="RchiOBHm_Chr6g0306351"/>
</dbReference>
<accession>A0A2P6Q022</accession>
<organism evidence="1 2">
    <name type="scientific">Rosa chinensis</name>
    <name type="common">China rose</name>
    <dbReference type="NCBI Taxonomy" id="74649"/>
    <lineage>
        <taxon>Eukaryota</taxon>
        <taxon>Viridiplantae</taxon>
        <taxon>Streptophyta</taxon>
        <taxon>Embryophyta</taxon>
        <taxon>Tracheophyta</taxon>
        <taxon>Spermatophyta</taxon>
        <taxon>Magnoliopsida</taxon>
        <taxon>eudicotyledons</taxon>
        <taxon>Gunneridae</taxon>
        <taxon>Pentapetalae</taxon>
        <taxon>rosids</taxon>
        <taxon>fabids</taxon>
        <taxon>Rosales</taxon>
        <taxon>Rosaceae</taxon>
        <taxon>Rosoideae</taxon>
        <taxon>Rosoideae incertae sedis</taxon>
        <taxon>Rosa</taxon>
    </lineage>
</organism>
<dbReference type="EC" id="1.1.1.44" evidence="1"/>
<proteinExistence type="predicted"/>
<evidence type="ECO:0000313" key="2">
    <source>
        <dbReference type="Proteomes" id="UP000238479"/>
    </source>
</evidence>